<protein>
    <recommendedName>
        <fullName evidence="4">Flagellar brake protein YcgR</fullName>
    </recommendedName>
    <alternativeName>
        <fullName evidence="4">Cyclic di-GMP binding protein YcgR</fullName>
    </alternativeName>
</protein>
<dbReference type="InterPro" id="IPR009875">
    <property type="entry name" value="PilZ_domain"/>
</dbReference>
<comment type="function">
    <text evidence="4">Acts as a flagellar brake, regulating swimming and swarming in a bis-(3'-5') cyclic diguanylic acid (c-di-GMP)-dependent manner. Binds 1 c-di-GMP dimer per subunit. Increasing levels of c-di-GMP lead to decreased motility.</text>
</comment>
<keyword evidence="1 4" id="KW-0973">c-di-GMP</keyword>
<dbReference type="Pfam" id="PF07238">
    <property type="entry name" value="PilZ"/>
    <property type="match status" value="1"/>
</dbReference>
<evidence type="ECO:0000256" key="2">
    <source>
        <dbReference type="ARBA" id="ARBA00022741"/>
    </source>
</evidence>
<dbReference type="InterPro" id="IPR012349">
    <property type="entry name" value="Split_barrel_FMN-bd"/>
</dbReference>
<feature type="domain" description="PilZ" evidence="5">
    <location>
        <begin position="125"/>
        <end position="237"/>
    </location>
</feature>
<organism evidence="7 8">
    <name type="scientific">Deefgea tanakiae</name>
    <dbReference type="NCBI Taxonomy" id="2865840"/>
    <lineage>
        <taxon>Bacteria</taxon>
        <taxon>Pseudomonadati</taxon>
        <taxon>Pseudomonadota</taxon>
        <taxon>Betaproteobacteria</taxon>
        <taxon>Neisseriales</taxon>
        <taxon>Chitinibacteraceae</taxon>
        <taxon>Deefgea</taxon>
    </lineage>
</organism>
<evidence type="ECO:0000259" key="5">
    <source>
        <dbReference type="Pfam" id="PF07238"/>
    </source>
</evidence>
<evidence type="ECO:0000259" key="6">
    <source>
        <dbReference type="Pfam" id="PF07317"/>
    </source>
</evidence>
<proteinExistence type="inferred from homology"/>
<gene>
    <name evidence="4" type="primary">ycgR</name>
    <name evidence="7" type="ORF">K4H28_11130</name>
</gene>
<comment type="similarity">
    <text evidence="4">Belongs to the YcgR family.</text>
</comment>
<keyword evidence="8" id="KW-1185">Reference proteome</keyword>
<name>A0ABX8Z740_9NEIS</name>
<comment type="subunit">
    <text evidence="4">Monomer. Interacts with the flagellar basal bodies.</text>
</comment>
<dbReference type="EMBL" id="CP081150">
    <property type="protein sequence ID" value="QZA76868.1"/>
    <property type="molecule type" value="Genomic_DNA"/>
</dbReference>
<evidence type="ECO:0000313" key="8">
    <source>
        <dbReference type="Proteomes" id="UP000825679"/>
    </source>
</evidence>
<keyword evidence="2 4" id="KW-0547">Nucleotide-binding</keyword>
<evidence type="ECO:0000313" key="7">
    <source>
        <dbReference type="EMBL" id="QZA76868.1"/>
    </source>
</evidence>
<dbReference type="InterPro" id="IPR023787">
    <property type="entry name" value="T3SS_YcgR"/>
</dbReference>
<dbReference type="InterPro" id="IPR009926">
    <property type="entry name" value="T3SS_YcgR_PilZN"/>
</dbReference>
<keyword evidence="7" id="KW-0966">Cell projection</keyword>
<dbReference type="Gene3D" id="2.30.110.10">
    <property type="entry name" value="Electron Transport, Fmn-binding Protein, Chain A"/>
    <property type="match status" value="1"/>
</dbReference>
<evidence type="ECO:0000256" key="3">
    <source>
        <dbReference type="ARBA" id="ARBA00023143"/>
    </source>
</evidence>
<comment type="subcellular location">
    <subcellularLocation>
        <location evidence="4">Bacterial flagellum basal body</location>
    </subcellularLocation>
</comment>
<dbReference type="HAMAP" id="MF_01457">
    <property type="entry name" value="YcgR"/>
    <property type="match status" value="1"/>
</dbReference>
<sequence>MAEKQLLTPIQLKDPTPYLVSDPNQIDFTLKSLARKPELVCLYSDKHRQLFVLSAILDVNLENLIFDYGPDSELNQQIVTSNKICCVSHLNSVHYQFELTNLQQVEFNNQPAFQSAIPSQILRLQRRDYYRLSVPLSTPLSCLIPIGNEQAEISIADISLGGVGLLGYFPDISLEVGNTLKNCRIELPQMGVITADIEVCTSNEQILRNGIRTLRSGCRFLNLSGTGQTLLQRYINQIERKRLTLE</sequence>
<keyword evidence="3 4" id="KW-0975">Bacterial flagellum</keyword>
<feature type="domain" description="Type III secretion system flagellar brake protein YcgR PilZN" evidence="6">
    <location>
        <begin position="18"/>
        <end position="123"/>
    </location>
</feature>
<dbReference type="RefSeq" id="WP_221005269.1">
    <property type="nucleotide sequence ID" value="NZ_CP081150.1"/>
</dbReference>
<reference evidence="7 8" key="1">
    <citation type="submission" date="2021-08" db="EMBL/GenBank/DDBJ databases">
        <title>complete genome sequencing of Deefgea sp. D25.</title>
        <authorList>
            <person name="Bae J.-W."/>
            <person name="Gim D.-H."/>
        </authorList>
    </citation>
    <scope>NUCLEOTIDE SEQUENCE [LARGE SCALE GENOMIC DNA]</scope>
    <source>
        <strain evidence="7 8">D25</strain>
    </source>
</reference>
<evidence type="ECO:0000256" key="4">
    <source>
        <dbReference type="HAMAP-Rule" id="MF_01457"/>
    </source>
</evidence>
<accession>A0ABX8Z740</accession>
<dbReference type="Gene3D" id="2.40.10.220">
    <property type="entry name" value="predicted glycosyltransferase like domains"/>
    <property type="match status" value="1"/>
</dbReference>
<dbReference type="Pfam" id="PF07317">
    <property type="entry name" value="PilZN"/>
    <property type="match status" value="1"/>
</dbReference>
<keyword evidence="7" id="KW-0969">Cilium</keyword>
<dbReference type="Proteomes" id="UP000825679">
    <property type="component" value="Chromosome"/>
</dbReference>
<evidence type="ECO:0000256" key="1">
    <source>
        <dbReference type="ARBA" id="ARBA00022636"/>
    </source>
</evidence>
<keyword evidence="7" id="KW-0282">Flagellum</keyword>